<dbReference type="EMBL" id="QURL01000005">
    <property type="protein sequence ID" value="RFC63144.1"/>
    <property type="molecule type" value="Genomic_DNA"/>
</dbReference>
<keyword evidence="4" id="KW-1185">Reference proteome</keyword>
<evidence type="ECO:0000256" key="1">
    <source>
        <dbReference type="SAM" id="MobiDB-lite"/>
    </source>
</evidence>
<keyword evidence="2" id="KW-1133">Transmembrane helix</keyword>
<organism evidence="3 4">
    <name type="scientific">Fulvimarina endophytica</name>
    <dbReference type="NCBI Taxonomy" id="2293836"/>
    <lineage>
        <taxon>Bacteria</taxon>
        <taxon>Pseudomonadati</taxon>
        <taxon>Pseudomonadota</taxon>
        <taxon>Alphaproteobacteria</taxon>
        <taxon>Hyphomicrobiales</taxon>
        <taxon>Aurantimonadaceae</taxon>
        <taxon>Fulvimarina</taxon>
    </lineage>
</organism>
<keyword evidence="2" id="KW-0472">Membrane</keyword>
<evidence type="ECO:0000256" key="2">
    <source>
        <dbReference type="SAM" id="Phobius"/>
    </source>
</evidence>
<reference evidence="3 4" key="1">
    <citation type="submission" date="2018-08" db="EMBL/GenBank/DDBJ databases">
        <title>Fulvimarina sp. 85, whole genome shotgun sequence.</title>
        <authorList>
            <person name="Tuo L."/>
        </authorList>
    </citation>
    <scope>NUCLEOTIDE SEQUENCE [LARGE SCALE GENOMIC DNA]</scope>
    <source>
        <strain evidence="3 4">85</strain>
    </source>
</reference>
<gene>
    <name evidence="3" type="ORF">DYI37_14565</name>
</gene>
<comment type="caution">
    <text evidence="3">The sequence shown here is derived from an EMBL/GenBank/DDBJ whole genome shotgun (WGS) entry which is preliminary data.</text>
</comment>
<feature type="region of interest" description="Disordered" evidence="1">
    <location>
        <begin position="1"/>
        <end position="28"/>
    </location>
</feature>
<dbReference type="OrthoDB" id="9930643at2"/>
<dbReference type="RefSeq" id="WP_116683960.1">
    <property type="nucleotide sequence ID" value="NZ_QURL01000005.1"/>
</dbReference>
<evidence type="ECO:0000313" key="4">
    <source>
        <dbReference type="Proteomes" id="UP000264310"/>
    </source>
</evidence>
<keyword evidence="2" id="KW-0812">Transmembrane</keyword>
<name>A0A371X276_9HYPH</name>
<dbReference type="AlphaFoldDB" id="A0A371X276"/>
<proteinExistence type="predicted"/>
<sequence length="63" mass="6558">MASDHESGRTETVTRNAPRAPSTLDDGMPIADKRVGFGKGAGKWLAVFGVVVIAAILIFTGTV</sequence>
<accession>A0A371X276</accession>
<protein>
    <submittedName>
        <fullName evidence="3">Uncharacterized protein</fullName>
    </submittedName>
</protein>
<dbReference type="Proteomes" id="UP000264310">
    <property type="component" value="Unassembled WGS sequence"/>
</dbReference>
<evidence type="ECO:0000313" key="3">
    <source>
        <dbReference type="EMBL" id="RFC63144.1"/>
    </source>
</evidence>
<feature type="transmembrane region" description="Helical" evidence="2">
    <location>
        <begin position="44"/>
        <end position="62"/>
    </location>
</feature>